<dbReference type="InterPro" id="IPR019337">
    <property type="entry name" value="Telomere_length_regulation_dom"/>
</dbReference>
<evidence type="ECO:0000256" key="1">
    <source>
        <dbReference type="ARBA" id="ARBA00006133"/>
    </source>
</evidence>
<name>A0ABR3GBJ5_9PEZI</name>
<dbReference type="PANTHER" id="PTHR15830:SF10">
    <property type="entry name" value="TELOMERE LENGTH REGULATION PROTEIN TEL2 HOMOLOG"/>
    <property type="match status" value="1"/>
</dbReference>
<accession>A0ABR3GBJ5</accession>
<keyword evidence="5" id="KW-1185">Reference proteome</keyword>
<feature type="compositionally biased region" description="Acidic residues" evidence="2">
    <location>
        <begin position="538"/>
        <end position="550"/>
    </location>
</feature>
<dbReference type="InterPro" id="IPR038528">
    <property type="entry name" value="TEL2_C_sf"/>
</dbReference>
<sequence>MEGLLTPLRTTSTPRDEEPLLTISKPSQPLQQLPATPKTPLTSISNLDDVLTILRSKPSASVLAHVFDHLTSITPAFDIRTPSPKASQVVKTILEVTVPDFWNIISKSERGKLSQCLRSVTGLGGIVARLRFLVKSAESQPGVKGQIEELLDLLQGIMGMKGFVHEIWVSGEGTREARRGIVWKEFTTLVGGGKVLSVAAEAESVLGRGGRERWVGDGKKFTTWLGCEIARAASKIEAIEEESEWKALAVLLSRAFSLGYSDDLAEKLTYSHIHPLSSLSKLHYLLSLLQSHDKRTYLISLLRVLSWKHLTSTAAPSGFDPKWWLEDAPKISQIAGLLNDVMGSNEDFRDLAVDWLVSPNGGGVGEPIGIRRALVCVLSKGEVVLKGLLEKSLGQFGDKIWIKHTPIMRQEVNVQLLLLSAGYVHRLIPQFLHRLARSSPFLSGVSNRLGASSIRARFLGMVVGETLSEMTDKDGKAMKFGVEETATEEAKWWKSIRHVEDTVGNVEGLETVGREIVMRKKKKETQVQTRTSKVMVIEEIEDDDEDEDDLMPYPKPDSDAEDSDDDPTLINRKKDTAPVYIRDLILYLRSTDSYDRQLLALQSAASLIRRKATFGKELSDHATELTSLFTGLNDKFDMDDFEEMRMQALIALVVSIPRLVCGLLARGFFEGDYSLGQRAGMVSAIGMGARELAGMEDTDLPLSEASGKGKKAADMFPSKKLLGKMHDTWGSGKTAGPLDRITGSMEKMMISPMAAEAADKVTGPNVLKVRTFSSRMEVEKRRKKPVESRLGKVAGEAFFFPLTGRWWGALKDFGGQGIHFEPFLLTIFIKTLAIILHATGASAVALPQMTSELWDLLFSLRHHHSPTSTSTDSGVQEAVLFALLTLLEINTENDGGRRLADEHAKELVETQEWVGGILESGGLGEEEKGRVLAASVLMRINGVVQAYQRRLMGELLSLEA</sequence>
<feature type="compositionally biased region" description="Low complexity" evidence="2">
    <location>
        <begin position="1"/>
        <end position="13"/>
    </location>
</feature>
<dbReference type="Proteomes" id="UP001447188">
    <property type="component" value="Unassembled WGS sequence"/>
</dbReference>
<evidence type="ECO:0000259" key="3">
    <source>
        <dbReference type="Pfam" id="PF10193"/>
    </source>
</evidence>
<protein>
    <submittedName>
        <fullName evidence="4">Telomere binding protein</fullName>
    </submittedName>
</protein>
<evidence type="ECO:0000256" key="2">
    <source>
        <dbReference type="SAM" id="MobiDB-lite"/>
    </source>
</evidence>
<comment type="caution">
    <text evidence="4">The sequence shown here is derived from an EMBL/GenBank/DDBJ whole genome shotgun (WGS) entry which is preliminary data.</text>
</comment>
<dbReference type="Pfam" id="PF10193">
    <property type="entry name" value="Telomere_reg-2"/>
    <property type="match status" value="1"/>
</dbReference>
<evidence type="ECO:0000313" key="4">
    <source>
        <dbReference type="EMBL" id="KAL0633337.1"/>
    </source>
</evidence>
<dbReference type="PANTHER" id="PTHR15830">
    <property type="entry name" value="TELOMERE LENGTH REGULATION PROTEIN TEL2 FAMILY MEMBER"/>
    <property type="match status" value="1"/>
</dbReference>
<feature type="region of interest" description="Disordered" evidence="2">
    <location>
        <begin position="538"/>
        <end position="571"/>
    </location>
</feature>
<comment type="similarity">
    <text evidence="1">Belongs to the TEL2 family.</text>
</comment>
<evidence type="ECO:0000313" key="5">
    <source>
        <dbReference type="Proteomes" id="UP001447188"/>
    </source>
</evidence>
<dbReference type="EMBL" id="JBBBZM010000129">
    <property type="protein sequence ID" value="KAL0633337.1"/>
    <property type="molecule type" value="Genomic_DNA"/>
</dbReference>
<proteinExistence type="inferred from homology"/>
<feature type="domain" description="Telomere length regulation protein conserved" evidence="3">
    <location>
        <begin position="578"/>
        <end position="689"/>
    </location>
</feature>
<gene>
    <name evidence="4" type="primary">TEL2</name>
    <name evidence="4" type="ORF">Q9L58_007773</name>
</gene>
<feature type="region of interest" description="Disordered" evidence="2">
    <location>
        <begin position="1"/>
        <end position="38"/>
    </location>
</feature>
<feature type="compositionally biased region" description="Polar residues" evidence="2">
    <location>
        <begin position="24"/>
        <end position="38"/>
    </location>
</feature>
<dbReference type="InterPro" id="IPR051970">
    <property type="entry name" value="TEL2_Regulation"/>
</dbReference>
<organism evidence="4 5">
    <name type="scientific">Discina gigas</name>
    <dbReference type="NCBI Taxonomy" id="1032678"/>
    <lineage>
        <taxon>Eukaryota</taxon>
        <taxon>Fungi</taxon>
        <taxon>Dikarya</taxon>
        <taxon>Ascomycota</taxon>
        <taxon>Pezizomycotina</taxon>
        <taxon>Pezizomycetes</taxon>
        <taxon>Pezizales</taxon>
        <taxon>Discinaceae</taxon>
        <taxon>Discina</taxon>
    </lineage>
</organism>
<dbReference type="Gene3D" id="1.25.40.720">
    <property type="entry name" value="Telomere length regulation protein 2, C-terminal domain"/>
    <property type="match status" value="2"/>
</dbReference>
<reference evidence="4 5" key="1">
    <citation type="submission" date="2024-02" db="EMBL/GenBank/DDBJ databases">
        <title>Discinaceae phylogenomics.</title>
        <authorList>
            <person name="Dirks A.C."/>
            <person name="James T.Y."/>
        </authorList>
    </citation>
    <scope>NUCLEOTIDE SEQUENCE [LARGE SCALE GENOMIC DNA]</scope>
    <source>
        <strain evidence="4 5">ACD0624</strain>
    </source>
</reference>